<dbReference type="GO" id="GO:0004527">
    <property type="term" value="F:exonuclease activity"/>
    <property type="evidence" value="ECO:0007669"/>
    <property type="project" value="UniProtKB-KW"/>
</dbReference>
<gene>
    <name evidence="4" type="ORF">M5G25_18365</name>
</gene>
<dbReference type="CDD" id="cd06127">
    <property type="entry name" value="DEDDh"/>
    <property type="match status" value="1"/>
</dbReference>
<dbReference type="SMART" id="SM00479">
    <property type="entry name" value="EXOIII"/>
    <property type="match status" value="1"/>
</dbReference>
<evidence type="ECO:0000313" key="4">
    <source>
        <dbReference type="EMBL" id="MDD1150254.1"/>
    </source>
</evidence>
<keyword evidence="5" id="KW-1185">Reference proteome</keyword>
<dbReference type="InterPro" id="IPR012337">
    <property type="entry name" value="RNaseH-like_sf"/>
</dbReference>
<evidence type="ECO:0000256" key="2">
    <source>
        <dbReference type="ARBA" id="ARBA00022839"/>
    </source>
</evidence>
<dbReference type="EMBL" id="JAMDGR010000014">
    <property type="protein sequence ID" value="MDD1150254.1"/>
    <property type="molecule type" value="Genomic_DNA"/>
</dbReference>
<accession>A0ABT5Q7S5</accession>
<proteinExistence type="predicted"/>
<evidence type="ECO:0000313" key="5">
    <source>
        <dbReference type="Proteomes" id="UP001217610"/>
    </source>
</evidence>
<evidence type="ECO:0000259" key="3">
    <source>
        <dbReference type="SMART" id="SM00479"/>
    </source>
</evidence>
<dbReference type="InterPro" id="IPR013520">
    <property type="entry name" value="Ribonucl_H"/>
</dbReference>
<evidence type="ECO:0000256" key="1">
    <source>
        <dbReference type="ARBA" id="ARBA00022722"/>
    </source>
</evidence>
<name>A0ABT5Q7S5_9PSED</name>
<dbReference type="Pfam" id="PF00929">
    <property type="entry name" value="RNase_T"/>
    <property type="match status" value="1"/>
</dbReference>
<organism evidence="4 5">
    <name type="scientific">Pseudomonas idahonensis</name>
    <dbReference type="NCBI Taxonomy" id="2942628"/>
    <lineage>
        <taxon>Bacteria</taxon>
        <taxon>Pseudomonadati</taxon>
        <taxon>Pseudomonadota</taxon>
        <taxon>Gammaproteobacteria</taxon>
        <taxon>Pseudomonadales</taxon>
        <taxon>Pseudomonadaceae</taxon>
        <taxon>Pseudomonas</taxon>
    </lineage>
</organism>
<comment type="caution">
    <text evidence="4">The sequence shown here is derived from an EMBL/GenBank/DDBJ whole genome shotgun (WGS) entry which is preliminary data.</text>
</comment>
<dbReference type="Gene3D" id="3.30.420.10">
    <property type="entry name" value="Ribonuclease H-like superfamily/Ribonuclease H"/>
    <property type="match status" value="1"/>
</dbReference>
<keyword evidence="2 4" id="KW-0269">Exonuclease</keyword>
<dbReference type="RefSeq" id="WP_273923593.1">
    <property type="nucleotide sequence ID" value="NZ_JAMDGR010000014.1"/>
</dbReference>
<dbReference type="SUPFAM" id="SSF53098">
    <property type="entry name" value="Ribonuclease H-like"/>
    <property type="match status" value="1"/>
</dbReference>
<keyword evidence="1" id="KW-0540">Nuclease</keyword>
<dbReference type="Proteomes" id="UP001217610">
    <property type="component" value="Unassembled WGS sequence"/>
</dbReference>
<sequence length="186" mass="20919">MTATPEVFISVDIEASGPIPGEYSMLSIGACLVSDDTETFSCYLKPTSDRYVPEALEVTGLSLEQLRSEGLDPREAMQQFKAWVEQVAPEGTRAVFVGFNASFDWAFVNHYFHYLLGENPFGIAALDIKSMYFGAARSTWEQTRSSEIAKIVNPRRKGDHDALHDAVYQAELFRLIRTQLMSYYPV</sequence>
<protein>
    <submittedName>
        <fullName evidence="4">3'-5' exonuclease</fullName>
    </submittedName>
</protein>
<keyword evidence="2 4" id="KW-0378">Hydrolase</keyword>
<dbReference type="InterPro" id="IPR036397">
    <property type="entry name" value="RNaseH_sf"/>
</dbReference>
<feature type="domain" description="Exonuclease" evidence="3">
    <location>
        <begin position="7"/>
        <end position="182"/>
    </location>
</feature>
<reference evidence="4 5" key="1">
    <citation type="submission" date="2022-05" db="EMBL/GenBank/DDBJ databases">
        <title>Novel Pseudomonas spp. Isolated from a Rainbow Trout Aquaculture Facility.</title>
        <authorList>
            <person name="Testerman T."/>
            <person name="Graf J."/>
        </authorList>
    </citation>
    <scope>NUCLEOTIDE SEQUENCE [LARGE SCALE GENOMIC DNA]</scope>
    <source>
        <strain evidence="4 5">ID357</strain>
    </source>
</reference>